<evidence type="ECO:0000256" key="2">
    <source>
        <dbReference type="ARBA" id="ARBA00023239"/>
    </source>
</evidence>
<accession>A1S8T7</accession>
<dbReference type="HOGENOM" id="CLU_042923_3_4_6"/>
<dbReference type="STRING" id="326297.Sama_2591"/>
<keyword evidence="10" id="KW-1185">Reference proteome</keyword>
<dbReference type="FunFam" id="2.40.40.10:FF:000003">
    <property type="entry name" value="Endolytic peptidoglycan transglycosylase RlpA"/>
    <property type="match status" value="1"/>
</dbReference>
<keyword evidence="4" id="KW-1003">Cell membrane</keyword>
<comment type="similarity">
    <text evidence="4 5">Belongs to the RlpA family.</text>
</comment>
<dbReference type="GO" id="GO:0008932">
    <property type="term" value="F:lytic endotransglycosylase activity"/>
    <property type="evidence" value="ECO:0007669"/>
    <property type="project" value="UniProtKB-UniRule"/>
</dbReference>
<feature type="region of interest" description="Disordered" evidence="6">
    <location>
        <begin position="24"/>
        <end position="66"/>
    </location>
</feature>
<evidence type="ECO:0000313" key="10">
    <source>
        <dbReference type="Proteomes" id="UP000009175"/>
    </source>
</evidence>
<feature type="chain" id="PRO_5009990595" description="Endolytic peptidoglycan transglycosylase RlpA" evidence="7">
    <location>
        <begin position="27"/>
        <end position="278"/>
    </location>
</feature>
<feature type="compositionally biased region" description="Basic and acidic residues" evidence="6">
    <location>
        <begin position="36"/>
        <end position="48"/>
    </location>
</feature>
<keyword evidence="2 4" id="KW-0456">Lyase</keyword>
<dbReference type="InterPro" id="IPR034718">
    <property type="entry name" value="RlpA"/>
</dbReference>
<evidence type="ECO:0000313" key="9">
    <source>
        <dbReference type="EMBL" id="ABM00794.1"/>
    </source>
</evidence>
<dbReference type="Pfam" id="PF03330">
    <property type="entry name" value="DPBB_1"/>
    <property type="match status" value="1"/>
</dbReference>
<protein>
    <recommendedName>
        <fullName evidence="4">Endolytic peptidoglycan transglycosylase RlpA</fullName>
        <ecNumber evidence="4">4.2.2.-</ecNumber>
    </recommendedName>
</protein>
<dbReference type="GO" id="GO:0071555">
    <property type="term" value="P:cell wall organization"/>
    <property type="evidence" value="ECO:0007669"/>
    <property type="project" value="UniProtKB-KW"/>
</dbReference>
<dbReference type="SUPFAM" id="SSF50685">
    <property type="entry name" value="Barwin-like endoglucanases"/>
    <property type="match status" value="1"/>
</dbReference>
<dbReference type="GO" id="GO:0000270">
    <property type="term" value="P:peptidoglycan metabolic process"/>
    <property type="evidence" value="ECO:0007669"/>
    <property type="project" value="UniProtKB-UniRule"/>
</dbReference>
<keyword evidence="1 7" id="KW-0732">Signal</keyword>
<dbReference type="PANTHER" id="PTHR34183:SF1">
    <property type="entry name" value="ENDOLYTIC PEPTIDOGLYCAN TRANSGLYCOSYLASE RLPA"/>
    <property type="match status" value="1"/>
</dbReference>
<dbReference type="CDD" id="cd22268">
    <property type="entry name" value="DPBB_RlpA-like"/>
    <property type="match status" value="1"/>
</dbReference>
<dbReference type="Proteomes" id="UP000009175">
    <property type="component" value="Chromosome"/>
</dbReference>
<dbReference type="eggNOG" id="COG0797">
    <property type="taxonomic scope" value="Bacteria"/>
</dbReference>
<keyword evidence="4 9" id="KW-0449">Lipoprotein</keyword>
<dbReference type="PANTHER" id="PTHR34183">
    <property type="entry name" value="ENDOLYTIC PEPTIDOGLYCAN TRANSGLYCOSYLASE RLPA"/>
    <property type="match status" value="1"/>
</dbReference>
<proteinExistence type="inferred from homology"/>
<dbReference type="HAMAP" id="MF_02071">
    <property type="entry name" value="RlpA"/>
    <property type="match status" value="1"/>
</dbReference>
<evidence type="ECO:0000256" key="4">
    <source>
        <dbReference type="HAMAP-Rule" id="MF_02071"/>
    </source>
</evidence>
<feature type="signal peptide" evidence="7">
    <location>
        <begin position="1"/>
        <end position="26"/>
    </location>
</feature>
<dbReference type="EMBL" id="CP000507">
    <property type="protein sequence ID" value="ABM00794.1"/>
    <property type="molecule type" value="Genomic_DNA"/>
</dbReference>
<dbReference type="Gene3D" id="3.30.70.1070">
    <property type="entry name" value="Sporulation related repeat"/>
    <property type="match status" value="1"/>
</dbReference>
<dbReference type="AlphaFoldDB" id="A1S8T7"/>
<dbReference type="InterPro" id="IPR009009">
    <property type="entry name" value="RlpA-like_DPBB"/>
</dbReference>
<feature type="compositionally biased region" description="Low complexity" evidence="6">
    <location>
        <begin position="24"/>
        <end position="35"/>
    </location>
</feature>
<dbReference type="PROSITE" id="PS51257">
    <property type="entry name" value="PROKAR_LIPOPROTEIN"/>
    <property type="match status" value="1"/>
</dbReference>
<evidence type="ECO:0000256" key="5">
    <source>
        <dbReference type="RuleBase" id="RU003495"/>
    </source>
</evidence>
<feature type="domain" description="SPOR" evidence="8">
    <location>
        <begin position="199"/>
        <end position="275"/>
    </location>
</feature>
<evidence type="ECO:0000259" key="8">
    <source>
        <dbReference type="PROSITE" id="PS51724"/>
    </source>
</evidence>
<dbReference type="SUPFAM" id="SSF110997">
    <property type="entry name" value="Sporulation related repeat"/>
    <property type="match status" value="1"/>
</dbReference>
<comment type="subcellular location">
    <subcellularLocation>
        <location evidence="4">Cell membrane</location>
        <topology evidence="4">Lipid-anchor</topology>
    </subcellularLocation>
</comment>
<dbReference type="PROSITE" id="PS51724">
    <property type="entry name" value="SPOR"/>
    <property type="match status" value="1"/>
</dbReference>
<sequence>MRMPSIKSCWPLLALTLILGGCSSSPEPGSSTKTSTKGDRYHQKHDAYPDSAPDVSQVPDAIPRYEPYSRGGNKPYTVMGKSYNVLASAANFRESGLASWYGTKFHGYHTSNGEVYDMYSMTAAHKTLPLPSFVRVRNLDNKKEVIVRVNDRGPFHEGRIIDLSYAAAYRLGMLNTGTARVEIETIYIPSPENEAYTSSQDPNHYFIQVVASKDRERLNRLGKELAAKYQLGYRLQEKDTLYRLQLGPLGHEGIASKMLQQMRQQGYPSGYLVTEPKS</sequence>
<dbReference type="EC" id="4.2.2.-" evidence="4"/>
<dbReference type="GO" id="GO:0005886">
    <property type="term" value="C:plasma membrane"/>
    <property type="evidence" value="ECO:0007669"/>
    <property type="project" value="UniProtKB-SubCell"/>
</dbReference>
<comment type="function">
    <text evidence="4">Lytic transglycosylase with a strong preference for naked glycan strands that lack stem peptides.</text>
</comment>
<dbReference type="Gene3D" id="2.40.40.10">
    <property type="entry name" value="RlpA-like domain"/>
    <property type="match status" value="1"/>
</dbReference>
<dbReference type="InterPro" id="IPR036680">
    <property type="entry name" value="SPOR-like_sf"/>
</dbReference>
<name>A1S8T7_SHEAM</name>
<reference evidence="9 10" key="1">
    <citation type="submission" date="2006-12" db="EMBL/GenBank/DDBJ databases">
        <title>Complete sequence of Shewanella amazonensis SB2B.</title>
        <authorList>
            <consortium name="US DOE Joint Genome Institute"/>
            <person name="Copeland A."/>
            <person name="Lucas S."/>
            <person name="Lapidus A."/>
            <person name="Barry K."/>
            <person name="Detter J.C."/>
            <person name="Glavina del Rio T."/>
            <person name="Hammon N."/>
            <person name="Israni S."/>
            <person name="Dalin E."/>
            <person name="Tice H."/>
            <person name="Pitluck S."/>
            <person name="Munk A.C."/>
            <person name="Brettin T."/>
            <person name="Bruce D."/>
            <person name="Han C."/>
            <person name="Tapia R."/>
            <person name="Gilna P."/>
            <person name="Schmutz J."/>
            <person name="Larimer F."/>
            <person name="Land M."/>
            <person name="Hauser L."/>
            <person name="Kyrpides N."/>
            <person name="Mikhailova N."/>
            <person name="Fredrickson J."/>
            <person name="Richardson P."/>
        </authorList>
    </citation>
    <scope>NUCLEOTIDE SEQUENCE [LARGE SCALE GENOMIC DNA]</scope>
    <source>
        <strain evidence="10">ATCC BAA-1098 / SB2B</strain>
    </source>
</reference>
<dbReference type="InterPro" id="IPR036908">
    <property type="entry name" value="RlpA-like_sf"/>
</dbReference>
<evidence type="ECO:0000256" key="3">
    <source>
        <dbReference type="ARBA" id="ARBA00023316"/>
    </source>
</evidence>
<evidence type="ECO:0000256" key="1">
    <source>
        <dbReference type="ARBA" id="ARBA00022729"/>
    </source>
</evidence>
<organism evidence="9 10">
    <name type="scientific">Shewanella amazonensis (strain ATCC BAA-1098 / SB2B)</name>
    <dbReference type="NCBI Taxonomy" id="326297"/>
    <lineage>
        <taxon>Bacteria</taxon>
        <taxon>Pseudomonadati</taxon>
        <taxon>Pseudomonadota</taxon>
        <taxon>Gammaproteobacteria</taxon>
        <taxon>Alteromonadales</taxon>
        <taxon>Shewanellaceae</taxon>
        <taxon>Shewanella</taxon>
    </lineage>
</organism>
<dbReference type="KEGG" id="saz:Sama_2591"/>
<dbReference type="GO" id="GO:0009279">
    <property type="term" value="C:cell outer membrane"/>
    <property type="evidence" value="ECO:0007669"/>
    <property type="project" value="TreeGrafter"/>
</dbReference>
<dbReference type="InterPro" id="IPR007730">
    <property type="entry name" value="SPOR-like_dom"/>
</dbReference>
<keyword evidence="3 4" id="KW-0961">Cell wall biogenesis/degradation</keyword>
<dbReference type="GO" id="GO:0042834">
    <property type="term" value="F:peptidoglycan binding"/>
    <property type="evidence" value="ECO:0007669"/>
    <property type="project" value="InterPro"/>
</dbReference>
<keyword evidence="4" id="KW-0564">Palmitate</keyword>
<gene>
    <name evidence="4" type="primary">rlpA</name>
    <name evidence="9" type="ordered locus">Sama_2591</name>
</gene>
<keyword evidence="4" id="KW-0472">Membrane</keyword>
<dbReference type="Pfam" id="PF05036">
    <property type="entry name" value="SPOR"/>
    <property type="match status" value="1"/>
</dbReference>
<dbReference type="NCBIfam" id="TIGR00413">
    <property type="entry name" value="rlpA"/>
    <property type="match status" value="1"/>
</dbReference>
<evidence type="ECO:0000256" key="7">
    <source>
        <dbReference type="SAM" id="SignalP"/>
    </source>
</evidence>
<evidence type="ECO:0000256" key="6">
    <source>
        <dbReference type="SAM" id="MobiDB-lite"/>
    </source>
</evidence>
<dbReference type="InterPro" id="IPR012997">
    <property type="entry name" value="RplA"/>
</dbReference>
<dbReference type="RefSeq" id="WP_011760700.1">
    <property type="nucleotide sequence ID" value="NC_008700.1"/>
</dbReference>